<organism evidence="1 2">
    <name type="scientific">Pochonia chlamydosporia 170</name>
    <dbReference type="NCBI Taxonomy" id="1380566"/>
    <lineage>
        <taxon>Eukaryota</taxon>
        <taxon>Fungi</taxon>
        <taxon>Dikarya</taxon>
        <taxon>Ascomycota</taxon>
        <taxon>Pezizomycotina</taxon>
        <taxon>Sordariomycetes</taxon>
        <taxon>Hypocreomycetidae</taxon>
        <taxon>Hypocreales</taxon>
        <taxon>Clavicipitaceae</taxon>
        <taxon>Pochonia</taxon>
    </lineage>
</organism>
<accession>A0A179FBA9</accession>
<comment type="caution">
    <text evidence="1">The sequence shown here is derived from an EMBL/GenBank/DDBJ whole genome shotgun (WGS) entry which is preliminary data.</text>
</comment>
<dbReference type="KEGG" id="pchm:VFPPC_11152"/>
<keyword evidence="2" id="KW-1185">Reference proteome</keyword>
<proteinExistence type="predicted"/>
<dbReference type="AlphaFoldDB" id="A0A179FBA9"/>
<evidence type="ECO:0000313" key="2">
    <source>
        <dbReference type="Proteomes" id="UP000078397"/>
    </source>
</evidence>
<gene>
    <name evidence="1" type="ORF">VFPPC_11152</name>
</gene>
<dbReference type="EMBL" id="LSBJ02000006">
    <property type="protein sequence ID" value="OAQ62708.1"/>
    <property type="molecule type" value="Genomic_DNA"/>
</dbReference>
<dbReference type="GeneID" id="28853408"/>
<dbReference type="OrthoDB" id="4358740at2759"/>
<protein>
    <submittedName>
        <fullName evidence="1">Uncharacterized protein</fullName>
    </submittedName>
</protein>
<reference evidence="1 2" key="1">
    <citation type="journal article" date="2016" name="PLoS Pathog.">
        <title>Biosynthesis of antibiotic leucinostatins in bio-control fungus Purpureocillium lilacinum and their inhibition on phytophthora revealed by genome mining.</title>
        <authorList>
            <person name="Wang G."/>
            <person name="Liu Z."/>
            <person name="Lin R."/>
            <person name="Li E."/>
            <person name="Mao Z."/>
            <person name="Ling J."/>
            <person name="Yang Y."/>
            <person name="Yin W.B."/>
            <person name="Xie B."/>
        </authorList>
    </citation>
    <scope>NUCLEOTIDE SEQUENCE [LARGE SCALE GENOMIC DNA]</scope>
    <source>
        <strain evidence="1">170</strain>
    </source>
</reference>
<evidence type="ECO:0000313" key="1">
    <source>
        <dbReference type="EMBL" id="OAQ62708.1"/>
    </source>
</evidence>
<dbReference type="RefSeq" id="XP_018140288.1">
    <property type="nucleotide sequence ID" value="XM_018289414.1"/>
</dbReference>
<dbReference type="Proteomes" id="UP000078397">
    <property type="component" value="Unassembled WGS sequence"/>
</dbReference>
<dbReference type="STRING" id="1380566.A0A179FBA9"/>
<sequence length="117" mass="12903">MPPGDAHVHGKTDLSVVAVYLSNTEVAAAATGGVGDLVSEKIRDLRNCSGVGSRPPFREDYADGNVPTYRNPRAQKWTKRRESLGSYLMKVERYCAEVILAEKVQQQQGRDIQKAKV</sequence>
<name>A0A179FBA9_METCM</name>